<dbReference type="PANTHER" id="PTHR42028:SF1">
    <property type="entry name" value="YALI0E30657P"/>
    <property type="match status" value="1"/>
</dbReference>
<dbReference type="eggNOG" id="ENOG502S1TN">
    <property type="taxonomic scope" value="Eukaryota"/>
</dbReference>
<dbReference type="AlphaFoldDB" id="G2QCZ3"/>
<evidence type="ECO:0000313" key="5">
    <source>
        <dbReference type="EMBL" id="AEO57413.1"/>
    </source>
</evidence>
<feature type="transmembrane region" description="Helical" evidence="2">
    <location>
        <begin position="288"/>
        <end position="313"/>
    </location>
</feature>
<gene>
    <name evidence="5" type="ORF">MYCTH_2303558</name>
</gene>
<feature type="compositionally biased region" description="Low complexity" evidence="1">
    <location>
        <begin position="65"/>
        <end position="85"/>
    </location>
</feature>
<dbReference type="STRING" id="573729.G2QCZ3"/>
<evidence type="ECO:0000256" key="1">
    <source>
        <dbReference type="SAM" id="MobiDB-lite"/>
    </source>
</evidence>
<dbReference type="KEGG" id="mtm:MYCTH_2303558"/>
<dbReference type="EMBL" id="CP003004">
    <property type="protein sequence ID" value="AEO57413.1"/>
    <property type="molecule type" value="Genomic_DNA"/>
</dbReference>
<keyword evidence="3" id="KW-0732">Signal</keyword>
<dbReference type="VEuPathDB" id="FungiDB:MYCTH_2303558"/>
<feature type="compositionally biased region" description="Polar residues" evidence="1">
    <location>
        <begin position="92"/>
        <end position="117"/>
    </location>
</feature>
<dbReference type="Pfam" id="PF23585">
    <property type="entry name" value="DUF7137"/>
    <property type="match status" value="1"/>
</dbReference>
<keyword evidence="2" id="KW-0812">Transmembrane</keyword>
<protein>
    <recommendedName>
        <fullName evidence="4">DUF7137 domain-containing protein</fullName>
    </recommendedName>
</protein>
<keyword evidence="2" id="KW-1133">Transmembrane helix</keyword>
<feature type="region of interest" description="Disordered" evidence="1">
    <location>
        <begin position="64"/>
        <end position="143"/>
    </location>
</feature>
<evidence type="ECO:0000259" key="4">
    <source>
        <dbReference type="Pfam" id="PF23585"/>
    </source>
</evidence>
<dbReference type="OMA" id="WGWNYTN"/>
<dbReference type="RefSeq" id="XP_003662658.1">
    <property type="nucleotide sequence ID" value="XM_003662610.1"/>
</dbReference>
<evidence type="ECO:0000256" key="3">
    <source>
        <dbReference type="SAM" id="SignalP"/>
    </source>
</evidence>
<dbReference type="PANTHER" id="PTHR42028">
    <property type="entry name" value="CHROMOSOME 1, WHOLE GENOME SHOTGUN SEQUENCE"/>
    <property type="match status" value="1"/>
</dbReference>
<reference evidence="5 6" key="1">
    <citation type="journal article" date="2011" name="Nat. Biotechnol.">
        <title>Comparative genomic analysis of the thermophilic biomass-degrading fungi Myceliophthora thermophila and Thielavia terrestris.</title>
        <authorList>
            <person name="Berka R.M."/>
            <person name="Grigoriev I.V."/>
            <person name="Otillar R."/>
            <person name="Salamov A."/>
            <person name="Grimwood J."/>
            <person name="Reid I."/>
            <person name="Ishmael N."/>
            <person name="John T."/>
            <person name="Darmond C."/>
            <person name="Moisan M.-C."/>
            <person name="Henrissat B."/>
            <person name="Coutinho P.M."/>
            <person name="Lombard V."/>
            <person name="Natvig D.O."/>
            <person name="Lindquist E."/>
            <person name="Schmutz J."/>
            <person name="Lucas S."/>
            <person name="Harris P."/>
            <person name="Powlowski J."/>
            <person name="Bellemare A."/>
            <person name="Taylor D."/>
            <person name="Butler G."/>
            <person name="de Vries R.P."/>
            <person name="Allijn I.E."/>
            <person name="van den Brink J."/>
            <person name="Ushinsky S."/>
            <person name="Storms R."/>
            <person name="Powell A.J."/>
            <person name="Paulsen I.T."/>
            <person name="Elbourne L.D.H."/>
            <person name="Baker S.E."/>
            <person name="Magnuson J."/>
            <person name="LaBoissiere S."/>
            <person name="Clutterbuck A.J."/>
            <person name="Martinez D."/>
            <person name="Wogulis M."/>
            <person name="de Leon A.L."/>
            <person name="Rey M.W."/>
            <person name="Tsang A."/>
        </authorList>
    </citation>
    <scope>NUCLEOTIDE SEQUENCE [LARGE SCALE GENOMIC DNA]</scope>
    <source>
        <strain evidence="6">ATCC 42464 / BCRC 31852 / DSM 1799</strain>
    </source>
</reference>
<proteinExistence type="predicted"/>
<dbReference type="HOGENOM" id="CLU_058864_0_0_1"/>
<dbReference type="InterPro" id="IPR055561">
    <property type="entry name" value="DUF7137"/>
</dbReference>
<feature type="chain" id="PRO_5003435477" description="DUF7137 domain-containing protein" evidence="3">
    <location>
        <begin position="24"/>
        <end position="314"/>
    </location>
</feature>
<feature type="domain" description="DUF7137" evidence="4">
    <location>
        <begin position="140"/>
        <end position="275"/>
    </location>
</feature>
<evidence type="ECO:0000313" key="6">
    <source>
        <dbReference type="Proteomes" id="UP000007322"/>
    </source>
</evidence>
<feature type="signal peptide" evidence="3">
    <location>
        <begin position="1"/>
        <end position="23"/>
    </location>
</feature>
<keyword evidence="2" id="KW-0472">Membrane</keyword>
<organism evidence="5 6">
    <name type="scientific">Thermothelomyces thermophilus (strain ATCC 42464 / BCRC 31852 / DSM 1799)</name>
    <name type="common">Sporotrichum thermophile</name>
    <dbReference type="NCBI Taxonomy" id="573729"/>
    <lineage>
        <taxon>Eukaryota</taxon>
        <taxon>Fungi</taxon>
        <taxon>Dikarya</taxon>
        <taxon>Ascomycota</taxon>
        <taxon>Pezizomycotina</taxon>
        <taxon>Sordariomycetes</taxon>
        <taxon>Sordariomycetidae</taxon>
        <taxon>Sordariales</taxon>
        <taxon>Chaetomiaceae</taxon>
        <taxon>Thermothelomyces</taxon>
    </lineage>
</organism>
<dbReference type="InParanoid" id="G2QCZ3"/>
<accession>G2QCZ3</accession>
<dbReference type="GeneID" id="11512734"/>
<keyword evidence="6" id="KW-1185">Reference proteome</keyword>
<dbReference type="Proteomes" id="UP000007322">
    <property type="component" value="Chromosome 3"/>
</dbReference>
<evidence type="ECO:0000256" key="2">
    <source>
        <dbReference type="SAM" id="Phobius"/>
    </source>
</evidence>
<dbReference type="OrthoDB" id="2435509at2759"/>
<sequence length="314" mass="33550">MKAALSAGHLAVALLSLTPAVSALGWPRWLPELDTLVVRQDDSQDGTYHRSDTLYVYVHACSSNTHSADSSSPTPTPTPSKSASDNSDDEGSSTTSRDTSDPISTNLNTGGITSGTRTAKETGKSTRSSAPKKTEFDPQDPVGSVVMVTPAATDGYQLYKIGDYVTWGWNYTDVQATPTGIDLYLKCSKVPQPWTLTQNMSYSTVGSYTWDTEQFQKSHVADPLLTEQYTLVIADADGGISATPEPGYLAPFSGFMFGLYEPQPYSDTGDGWQCASCNGATSGLDNRAVGVAVVMSVVTVLSFTWFVTGFGAFF</sequence>
<name>G2QCZ3_THET4</name>